<evidence type="ECO:0000256" key="1">
    <source>
        <dbReference type="SAM" id="SignalP"/>
    </source>
</evidence>
<feature type="chain" id="PRO_5044291213" description="Thioredoxin domain-containing protein" evidence="1">
    <location>
        <begin position="17"/>
        <end position="156"/>
    </location>
</feature>
<feature type="domain" description="Thioredoxin" evidence="2">
    <location>
        <begin position="39"/>
        <end position="111"/>
    </location>
</feature>
<dbReference type="Gene3D" id="3.40.30.10">
    <property type="entry name" value="Glutaredoxin"/>
    <property type="match status" value="1"/>
</dbReference>
<dbReference type="Proteomes" id="UP000013827">
    <property type="component" value="Unassembled WGS sequence"/>
</dbReference>
<accession>A0A0D3IUC1</accession>
<evidence type="ECO:0000313" key="4">
    <source>
        <dbReference type="Proteomes" id="UP000013827"/>
    </source>
</evidence>
<dbReference type="AlphaFoldDB" id="A0A0D3IUC1"/>
<keyword evidence="1" id="KW-0732">Signal</keyword>
<dbReference type="GeneID" id="17260989"/>
<dbReference type="RefSeq" id="XP_005767285.1">
    <property type="nucleotide sequence ID" value="XM_005767228.1"/>
</dbReference>
<dbReference type="KEGG" id="ehx:EMIHUDRAFT_461636"/>
<sequence>MTSFVLLLAFPPSASALLSVKPITSDAGYHSLREATRSTGRIAIVEFSSETCAACKIARPLFERMAAMYEEVEWHEQLYESSTKAHFKSCGIAFLPHVHIIQDGVAIESFSCPPSKLYGRIGSKLHSLVAPLRPHRGWLNGRRWHSWRIGRRLDQE</sequence>
<feature type="signal peptide" evidence="1">
    <location>
        <begin position="1"/>
        <end position="16"/>
    </location>
</feature>
<protein>
    <recommendedName>
        <fullName evidence="2">Thioredoxin domain-containing protein</fullName>
    </recommendedName>
</protein>
<dbReference type="CDD" id="cd02947">
    <property type="entry name" value="TRX_family"/>
    <property type="match status" value="1"/>
</dbReference>
<reference evidence="3" key="2">
    <citation type="submission" date="2024-10" db="UniProtKB">
        <authorList>
            <consortium name="EnsemblProtists"/>
        </authorList>
    </citation>
    <scope>IDENTIFICATION</scope>
</reference>
<evidence type="ECO:0000313" key="3">
    <source>
        <dbReference type="EnsemblProtists" id="EOD14856"/>
    </source>
</evidence>
<dbReference type="Pfam" id="PF00085">
    <property type="entry name" value="Thioredoxin"/>
    <property type="match status" value="1"/>
</dbReference>
<organism evidence="3 4">
    <name type="scientific">Emiliania huxleyi (strain CCMP1516)</name>
    <dbReference type="NCBI Taxonomy" id="280463"/>
    <lineage>
        <taxon>Eukaryota</taxon>
        <taxon>Haptista</taxon>
        <taxon>Haptophyta</taxon>
        <taxon>Prymnesiophyceae</taxon>
        <taxon>Isochrysidales</taxon>
        <taxon>Noelaerhabdaceae</taxon>
        <taxon>Emiliania</taxon>
    </lineage>
</organism>
<dbReference type="SUPFAM" id="SSF52833">
    <property type="entry name" value="Thioredoxin-like"/>
    <property type="match status" value="1"/>
</dbReference>
<dbReference type="InterPro" id="IPR013766">
    <property type="entry name" value="Thioredoxin_domain"/>
</dbReference>
<dbReference type="HOGENOM" id="CLU_1689999_0_0_1"/>
<keyword evidence="4" id="KW-1185">Reference proteome</keyword>
<dbReference type="InterPro" id="IPR036249">
    <property type="entry name" value="Thioredoxin-like_sf"/>
</dbReference>
<proteinExistence type="predicted"/>
<reference evidence="4" key="1">
    <citation type="journal article" date="2013" name="Nature">
        <title>Pan genome of the phytoplankton Emiliania underpins its global distribution.</title>
        <authorList>
            <person name="Read B.A."/>
            <person name="Kegel J."/>
            <person name="Klute M.J."/>
            <person name="Kuo A."/>
            <person name="Lefebvre S.C."/>
            <person name="Maumus F."/>
            <person name="Mayer C."/>
            <person name="Miller J."/>
            <person name="Monier A."/>
            <person name="Salamov A."/>
            <person name="Young J."/>
            <person name="Aguilar M."/>
            <person name="Claverie J.M."/>
            <person name="Frickenhaus S."/>
            <person name="Gonzalez K."/>
            <person name="Herman E.K."/>
            <person name="Lin Y.C."/>
            <person name="Napier J."/>
            <person name="Ogata H."/>
            <person name="Sarno A.F."/>
            <person name="Shmutz J."/>
            <person name="Schroeder D."/>
            <person name="de Vargas C."/>
            <person name="Verret F."/>
            <person name="von Dassow P."/>
            <person name="Valentin K."/>
            <person name="Van de Peer Y."/>
            <person name="Wheeler G."/>
            <person name="Dacks J.B."/>
            <person name="Delwiche C.F."/>
            <person name="Dyhrman S.T."/>
            <person name="Glockner G."/>
            <person name="John U."/>
            <person name="Richards T."/>
            <person name="Worden A.Z."/>
            <person name="Zhang X."/>
            <person name="Grigoriev I.V."/>
            <person name="Allen A.E."/>
            <person name="Bidle K."/>
            <person name="Borodovsky M."/>
            <person name="Bowler C."/>
            <person name="Brownlee C."/>
            <person name="Cock J.M."/>
            <person name="Elias M."/>
            <person name="Gladyshev V.N."/>
            <person name="Groth M."/>
            <person name="Guda C."/>
            <person name="Hadaegh A."/>
            <person name="Iglesias-Rodriguez M.D."/>
            <person name="Jenkins J."/>
            <person name="Jones B.M."/>
            <person name="Lawson T."/>
            <person name="Leese F."/>
            <person name="Lindquist E."/>
            <person name="Lobanov A."/>
            <person name="Lomsadze A."/>
            <person name="Malik S.B."/>
            <person name="Marsh M.E."/>
            <person name="Mackinder L."/>
            <person name="Mock T."/>
            <person name="Mueller-Roeber B."/>
            <person name="Pagarete A."/>
            <person name="Parker M."/>
            <person name="Probert I."/>
            <person name="Quesneville H."/>
            <person name="Raines C."/>
            <person name="Rensing S.A."/>
            <person name="Riano-Pachon D.M."/>
            <person name="Richier S."/>
            <person name="Rokitta S."/>
            <person name="Shiraiwa Y."/>
            <person name="Soanes D.M."/>
            <person name="van der Giezen M."/>
            <person name="Wahlund T.M."/>
            <person name="Williams B."/>
            <person name="Wilson W."/>
            <person name="Wolfe G."/>
            <person name="Wurch L.L."/>
        </authorList>
    </citation>
    <scope>NUCLEOTIDE SEQUENCE</scope>
</reference>
<dbReference type="PaxDb" id="2903-EOD14856"/>
<name>A0A0D3IUC1_EMIH1</name>
<dbReference type="EnsemblProtists" id="EOD14856">
    <property type="protein sequence ID" value="EOD14856"/>
    <property type="gene ID" value="EMIHUDRAFT_461636"/>
</dbReference>
<evidence type="ECO:0000259" key="2">
    <source>
        <dbReference type="Pfam" id="PF00085"/>
    </source>
</evidence>